<dbReference type="RefSeq" id="WP_014004047.1">
    <property type="nucleotide sequence ID" value="NC_015856.1"/>
</dbReference>
<keyword evidence="2" id="KW-0732">Signal</keyword>
<organism evidence="3 4">
    <name type="scientific">Collimonas fungivorans (strain Ter331)</name>
    <dbReference type="NCBI Taxonomy" id="1005048"/>
    <lineage>
        <taxon>Bacteria</taxon>
        <taxon>Pseudomonadati</taxon>
        <taxon>Pseudomonadota</taxon>
        <taxon>Betaproteobacteria</taxon>
        <taxon>Burkholderiales</taxon>
        <taxon>Oxalobacteraceae</taxon>
        <taxon>Collimonas</taxon>
    </lineage>
</organism>
<dbReference type="Pfam" id="PF13163">
    <property type="entry name" value="DUF3999"/>
    <property type="match status" value="1"/>
</dbReference>
<protein>
    <submittedName>
        <fullName evidence="3">Putative transmembrane protein</fullName>
    </submittedName>
</protein>
<dbReference type="STRING" id="1005048.CFU_0053"/>
<keyword evidence="1 3" id="KW-0812">Transmembrane</keyword>
<feature type="chain" id="PRO_5003396484" evidence="2">
    <location>
        <begin position="24"/>
        <end position="463"/>
    </location>
</feature>
<reference evidence="3 4" key="4">
    <citation type="journal article" date="2010" name="Environ. Microbiol.">
        <title>The bacterial genus Collimonas: mycophagy, weathering and other adaptive solutions to life in oligotrophic soil environments.</title>
        <authorList>
            <person name="Leveau J.H."/>
            <person name="Uroz S."/>
            <person name="de Boer W."/>
        </authorList>
    </citation>
    <scope>NUCLEOTIDE SEQUENCE [LARGE SCALE GENOMIC DNA]</scope>
    <source>
        <strain evidence="3 4">Ter331</strain>
    </source>
</reference>
<evidence type="ECO:0000313" key="4">
    <source>
        <dbReference type="Proteomes" id="UP000008392"/>
    </source>
</evidence>
<feature type="transmembrane region" description="Helical" evidence="1">
    <location>
        <begin position="433"/>
        <end position="454"/>
    </location>
</feature>
<sequence length="463" mass="49041">MRYFPMRAVICAAAMAVTGAAWPASDPNSAQSYALHLPLAFAADAPLQRLILPAQVLVNLQTGGLGDVRIFNAKGQPLAMALSDSASLRQTEKRKIELRSSPIMGSADLSDLSASSLRIEEQQGKRIVQIESNPAGAGAPAKKVLGALLDTRAVDDPVVGLAVDVDLPDAQPITFDVQASKDLKYWRSLAQTVFYRAEAGSSGLGADHIELPAADLKDQYLRITWTDAAGRTAPVVMRSATLTTARGVSSSARVTAALAQPVLDNPYALRFSLPFATPVAALKIKPAGDNVLLPVRVLGRQDAGQPWTMMTTSVIYKLQTGGKLQTSAAIELPPTAYREIKIEADKKTQGFSAPPEISLEFEPVQIVALVNGPAPFTLAAGLANATSPYLPMQSLMPDYRPAQENSLPLAQADGATALVPASAGRDGMPTRNIILWAVLLLAAVALGVMAWVLLKQNASRPQQ</sequence>
<reference evidence="4" key="6">
    <citation type="submission" date="2011-05" db="EMBL/GenBank/DDBJ databases">
        <title>Complete sequence of Collimonas fungivorans Ter331.</title>
        <authorList>
            <person name="Leveau J.H."/>
        </authorList>
    </citation>
    <scope>NUCLEOTIDE SEQUENCE [LARGE SCALE GENOMIC DNA]</scope>
    <source>
        <strain evidence="4">Ter331</strain>
    </source>
</reference>
<name>G0A7Y1_COLFT</name>
<dbReference type="Proteomes" id="UP000008392">
    <property type="component" value="Chromosome"/>
</dbReference>
<evidence type="ECO:0000256" key="2">
    <source>
        <dbReference type="SAM" id="SignalP"/>
    </source>
</evidence>
<reference evidence="3 4" key="5">
    <citation type="journal article" date="2011" name="ISME J.">
        <title>Dual transcriptional profiling of a bacterial/fungal confrontation: Collimonas fungivorans versus Aspergillus niger.</title>
        <authorList>
            <person name="Mela F."/>
            <person name="Fritsche K."/>
            <person name="de Boer W."/>
            <person name="van Veen J.A."/>
            <person name="de Graaff L.H."/>
            <person name="van den Berg M."/>
            <person name="Leveau J.H."/>
        </authorList>
    </citation>
    <scope>NUCLEOTIDE SEQUENCE [LARGE SCALE GENOMIC DNA]</scope>
    <source>
        <strain evidence="3 4">Ter331</strain>
    </source>
</reference>
<dbReference type="eggNOG" id="ENOG5031WM6">
    <property type="taxonomic scope" value="Bacteria"/>
</dbReference>
<dbReference type="EMBL" id="CP002745">
    <property type="protein sequence ID" value="AEK59892.1"/>
    <property type="molecule type" value="Genomic_DNA"/>
</dbReference>
<proteinExistence type="predicted"/>
<dbReference type="InterPro" id="IPR025060">
    <property type="entry name" value="DUF3999"/>
</dbReference>
<keyword evidence="1" id="KW-0472">Membrane</keyword>
<reference evidence="3 4" key="2">
    <citation type="journal article" date="2006" name="J. Microbiol. Methods">
        <title>Genomic flank-sequencing of plasposon insertion sites for rapid identification of functional genes.</title>
        <authorList>
            <person name="Leveau J.H."/>
            <person name="Gerards S."/>
            <person name="Fritsche K."/>
            <person name="Zondag G."/>
            <person name="van Veen J.A."/>
        </authorList>
    </citation>
    <scope>NUCLEOTIDE SEQUENCE [LARGE SCALE GENOMIC DNA]</scope>
    <source>
        <strain evidence="3 4">Ter331</strain>
    </source>
</reference>
<dbReference type="HOGENOM" id="CLU_033800_1_1_4"/>
<feature type="signal peptide" evidence="2">
    <location>
        <begin position="1"/>
        <end position="23"/>
    </location>
</feature>
<keyword evidence="1" id="KW-1133">Transmembrane helix</keyword>
<gene>
    <name evidence="3" type="ordered locus">CFU_0053</name>
</gene>
<evidence type="ECO:0000256" key="1">
    <source>
        <dbReference type="SAM" id="Phobius"/>
    </source>
</evidence>
<dbReference type="AlphaFoldDB" id="G0A7Y1"/>
<accession>G0A7Y1</accession>
<reference evidence="3 4" key="3">
    <citation type="journal article" date="2008" name="FEMS Microbiol. Ecol.">
        <title>Identification and characterization of genes underlying chitinolysis in Collimonas fungivorans Ter331.</title>
        <authorList>
            <person name="Fritsche K."/>
            <person name="de Boer W."/>
            <person name="Gerards S."/>
            <person name="van den Berg M."/>
            <person name="van Veen J.A."/>
            <person name="Leveau J.H."/>
        </authorList>
    </citation>
    <scope>NUCLEOTIDE SEQUENCE [LARGE SCALE GENOMIC DNA]</scope>
    <source>
        <strain evidence="3 4">Ter331</strain>
    </source>
</reference>
<dbReference type="KEGG" id="cfu:CFU_0053"/>
<keyword evidence="4" id="KW-1185">Reference proteome</keyword>
<evidence type="ECO:0000313" key="3">
    <source>
        <dbReference type="EMBL" id="AEK59892.1"/>
    </source>
</evidence>
<reference evidence="3 4" key="1">
    <citation type="journal article" date="2004" name="Environ. Microbiol.">
        <title>Phylogeny-function analysis of (meta)genomic libraries: screening for expression of ribosomal RNA genes by large-insert library fluorescent in situ hybridization (LIL-FISH).</title>
        <authorList>
            <person name="Leveau J.H."/>
            <person name="Gerards S."/>
            <person name="de Boer W."/>
            <person name="van Veen J.A."/>
        </authorList>
    </citation>
    <scope>NUCLEOTIDE SEQUENCE [LARGE SCALE GENOMIC DNA]</scope>
    <source>
        <strain evidence="3 4">Ter331</strain>
    </source>
</reference>